<proteinExistence type="predicted"/>
<name>A0A194PQM2_PAPXU</name>
<protein>
    <submittedName>
        <fullName evidence="1">Uncharacterized protein</fullName>
    </submittedName>
</protein>
<sequence length="132" mass="15015">MQLIARLLTDSGSIVSSPATCIVANQPNHQDTNMHKDWVNRYDIVVDMTMMRLLEMYGKGRLTIFLGNDYTDFKDLSVIQLTWYQSIECAMFIKMVEVVMYRARAVRMRGLRPPTAAGLHTASLSITNNIVL</sequence>
<dbReference type="EMBL" id="KQ459597">
    <property type="protein sequence ID" value="KPI95039.1"/>
    <property type="molecule type" value="Genomic_DNA"/>
</dbReference>
<evidence type="ECO:0000313" key="2">
    <source>
        <dbReference type="Proteomes" id="UP000053268"/>
    </source>
</evidence>
<reference evidence="1 2" key="1">
    <citation type="journal article" date="2015" name="Nat. Commun.">
        <title>Outbred genome sequencing and CRISPR/Cas9 gene editing in butterflies.</title>
        <authorList>
            <person name="Li X."/>
            <person name="Fan D."/>
            <person name="Zhang W."/>
            <person name="Liu G."/>
            <person name="Zhang L."/>
            <person name="Zhao L."/>
            <person name="Fang X."/>
            <person name="Chen L."/>
            <person name="Dong Y."/>
            <person name="Chen Y."/>
            <person name="Ding Y."/>
            <person name="Zhao R."/>
            <person name="Feng M."/>
            <person name="Zhu Y."/>
            <person name="Feng Y."/>
            <person name="Jiang X."/>
            <person name="Zhu D."/>
            <person name="Xiang H."/>
            <person name="Feng X."/>
            <person name="Li S."/>
            <person name="Wang J."/>
            <person name="Zhang G."/>
            <person name="Kronforst M.R."/>
            <person name="Wang W."/>
        </authorList>
    </citation>
    <scope>NUCLEOTIDE SEQUENCE [LARGE SCALE GENOMIC DNA]</scope>
    <source>
        <strain evidence="1">Ya'a_city_454_Px</strain>
        <tissue evidence="1">Whole body</tissue>
    </source>
</reference>
<dbReference type="Proteomes" id="UP000053268">
    <property type="component" value="Unassembled WGS sequence"/>
</dbReference>
<keyword evidence="2" id="KW-1185">Reference proteome</keyword>
<evidence type="ECO:0000313" key="1">
    <source>
        <dbReference type="EMBL" id="KPI95039.1"/>
    </source>
</evidence>
<gene>
    <name evidence="1" type="ORF">RR46_12043</name>
</gene>
<dbReference type="AlphaFoldDB" id="A0A194PQM2"/>
<accession>A0A194PQM2</accession>
<organism evidence="1 2">
    <name type="scientific">Papilio xuthus</name>
    <name type="common">Asian swallowtail butterfly</name>
    <dbReference type="NCBI Taxonomy" id="66420"/>
    <lineage>
        <taxon>Eukaryota</taxon>
        <taxon>Metazoa</taxon>
        <taxon>Ecdysozoa</taxon>
        <taxon>Arthropoda</taxon>
        <taxon>Hexapoda</taxon>
        <taxon>Insecta</taxon>
        <taxon>Pterygota</taxon>
        <taxon>Neoptera</taxon>
        <taxon>Endopterygota</taxon>
        <taxon>Lepidoptera</taxon>
        <taxon>Glossata</taxon>
        <taxon>Ditrysia</taxon>
        <taxon>Papilionoidea</taxon>
        <taxon>Papilionidae</taxon>
        <taxon>Papilioninae</taxon>
        <taxon>Papilio</taxon>
    </lineage>
</organism>